<keyword evidence="3" id="KW-1185">Reference proteome</keyword>
<dbReference type="AlphaFoldDB" id="A0A1M4Y0K8"/>
<feature type="signal peptide" evidence="1">
    <location>
        <begin position="1"/>
        <end position="29"/>
    </location>
</feature>
<evidence type="ECO:0000313" key="3">
    <source>
        <dbReference type="Proteomes" id="UP000184406"/>
    </source>
</evidence>
<evidence type="ECO:0000313" key="2">
    <source>
        <dbReference type="EMBL" id="SHE99113.1"/>
    </source>
</evidence>
<sequence length="367" mass="42511">MKRISNCIKSGFVLGLTSFSVLVFSSINAQEKRTNLAEKYTHVHKSFEKATCPIPRDNIKHFVYFSRDRESLKEHMFLSSPRFEGAQIMYSWRQLEPIRDGYDFSIIRDDIAYLKQHDKSLFIQLQDATFNPNYKAIPNYLLAQEFDWGATRQYNDNDEPEGWVSKRWNESVQNRFALLLKALGREFDGIIRGINLQETSIGVNQEIDQSFTQEAYLKGLKKNMLAMKKAFPESITLIYANFIPGEWLPFKDMGYLKEIYRYGEDIGVGLGAPDLMPDRKGQLNHALALMHEGQYSVPLGIAVQDGNYIGKTGSDFDYEEGLDYGESTRKNRVPMLHAFAKYFLNIDYIFWSNQFPYIEEDVLSCFN</sequence>
<organism evidence="2 3">
    <name type="scientific">Arenibacter palladensis</name>
    <dbReference type="NCBI Taxonomy" id="237373"/>
    <lineage>
        <taxon>Bacteria</taxon>
        <taxon>Pseudomonadati</taxon>
        <taxon>Bacteroidota</taxon>
        <taxon>Flavobacteriia</taxon>
        <taxon>Flavobacteriales</taxon>
        <taxon>Flavobacteriaceae</taxon>
        <taxon>Arenibacter</taxon>
    </lineage>
</organism>
<gene>
    <name evidence="2" type="ORF">SAMN03080594_102265</name>
</gene>
<accession>A0A1M4Y0K8</accession>
<feature type="chain" id="PRO_5012070082" evidence="1">
    <location>
        <begin position="30"/>
        <end position="367"/>
    </location>
</feature>
<proteinExistence type="predicted"/>
<reference evidence="3" key="1">
    <citation type="submission" date="2016-11" db="EMBL/GenBank/DDBJ databases">
        <authorList>
            <person name="Varghese N."/>
            <person name="Submissions S."/>
        </authorList>
    </citation>
    <scope>NUCLEOTIDE SEQUENCE [LARGE SCALE GENOMIC DNA]</scope>
    <source>
        <strain evidence="3">DSM 17539</strain>
    </source>
</reference>
<dbReference type="Proteomes" id="UP000184406">
    <property type="component" value="Unassembled WGS sequence"/>
</dbReference>
<dbReference type="Gene3D" id="3.20.20.80">
    <property type="entry name" value="Glycosidases"/>
    <property type="match status" value="1"/>
</dbReference>
<dbReference type="EMBL" id="FQUX01000002">
    <property type="protein sequence ID" value="SHE99113.1"/>
    <property type="molecule type" value="Genomic_DNA"/>
</dbReference>
<evidence type="ECO:0000256" key="1">
    <source>
        <dbReference type="SAM" id="SignalP"/>
    </source>
</evidence>
<name>A0A1M4Y0K8_9FLAO</name>
<dbReference type="RefSeq" id="WP_072861114.1">
    <property type="nucleotide sequence ID" value="NZ_FQUX01000002.1"/>
</dbReference>
<dbReference type="SUPFAM" id="SSF51445">
    <property type="entry name" value="(Trans)glycosidases"/>
    <property type="match status" value="1"/>
</dbReference>
<dbReference type="InterPro" id="IPR017853">
    <property type="entry name" value="GH"/>
</dbReference>
<keyword evidence="1" id="KW-0732">Signal</keyword>
<protein>
    <submittedName>
        <fullName evidence="2">Uncharacterized protein</fullName>
    </submittedName>
</protein>